<dbReference type="PANTHER" id="PTHR10221">
    <property type="entry name" value="TRANSCRIPTION INITIATION FACTOR TFIID SUBUNIT 6"/>
    <property type="match status" value="1"/>
</dbReference>
<feature type="compositionally biased region" description="Gly residues" evidence="7">
    <location>
        <begin position="185"/>
        <end position="197"/>
    </location>
</feature>
<evidence type="ECO:0000256" key="1">
    <source>
        <dbReference type="ARBA" id="ARBA00004123"/>
    </source>
</evidence>
<dbReference type="InterPro" id="IPR011442">
    <property type="entry name" value="TAF6_C"/>
</dbReference>
<evidence type="ECO:0000259" key="8">
    <source>
        <dbReference type="SMART" id="SM00803"/>
    </source>
</evidence>
<dbReference type="InterPro" id="IPR046344">
    <property type="entry name" value="TAF6_C_sf"/>
</dbReference>
<dbReference type="GO" id="GO:0003713">
    <property type="term" value="F:transcription coactivator activity"/>
    <property type="evidence" value="ECO:0007669"/>
    <property type="project" value="TreeGrafter"/>
</dbReference>
<feature type="region of interest" description="Disordered" evidence="7">
    <location>
        <begin position="185"/>
        <end position="211"/>
    </location>
</feature>
<dbReference type="PANTHER" id="PTHR10221:SF9">
    <property type="entry name" value="TRANSCRIPTION INITIATION FACTOR TFIID SUBUNIT 6"/>
    <property type="match status" value="1"/>
</dbReference>
<evidence type="ECO:0000256" key="6">
    <source>
        <dbReference type="ARBA" id="ARBA00040091"/>
    </source>
</evidence>
<organism evidence="9 10">
    <name type="scientific">Pristionchus entomophagus</name>
    <dbReference type="NCBI Taxonomy" id="358040"/>
    <lineage>
        <taxon>Eukaryota</taxon>
        <taxon>Metazoa</taxon>
        <taxon>Ecdysozoa</taxon>
        <taxon>Nematoda</taxon>
        <taxon>Chromadorea</taxon>
        <taxon>Rhabditida</taxon>
        <taxon>Rhabditina</taxon>
        <taxon>Diplogasteromorpha</taxon>
        <taxon>Diplogasteroidea</taxon>
        <taxon>Neodiplogasteridae</taxon>
        <taxon>Pristionchus</taxon>
    </lineage>
</organism>
<dbReference type="InterPro" id="IPR004823">
    <property type="entry name" value="TAF_TATA-bd_Histone-like_dom"/>
</dbReference>
<dbReference type="AlphaFoldDB" id="A0AAV5UE17"/>
<evidence type="ECO:0000256" key="4">
    <source>
        <dbReference type="ARBA" id="ARBA00023163"/>
    </source>
</evidence>
<evidence type="ECO:0000313" key="10">
    <source>
        <dbReference type="Proteomes" id="UP001432027"/>
    </source>
</evidence>
<feature type="region of interest" description="Disordered" evidence="7">
    <location>
        <begin position="417"/>
        <end position="462"/>
    </location>
</feature>
<dbReference type="Pfam" id="PF07571">
    <property type="entry name" value="TAF6_C"/>
    <property type="match status" value="1"/>
</dbReference>
<accession>A0AAV5UE17</accession>
<keyword evidence="5" id="KW-0539">Nucleus</keyword>
<dbReference type="GO" id="GO:0046982">
    <property type="term" value="F:protein heterodimerization activity"/>
    <property type="evidence" value="ECO:0007669"/>
    <property type="project" value="InterPro"/>
</dbReference>
<evidence type="ECO:0000256" key="5">
    <source>
        <dbReference type="ARBA" id="ARBA00023242"/>
    </source>
</evidence>
<evidence type="ECO:0000256" key="2">
    <source>
        <dbReference type="ARBA" id="ARBA00007688"/>
    </source>
</evidence>
<dbReference type="InterPro" id="IPR009072">
    <property type="entry name" value="Histone-fold"/>
</dbReference>
<feature type="domain" description="TATA box binding protein associated factor (TAF) histone-like fold" evidence="8">
    <location>
        <begin position="36"/>
        <end position="102"/>
    </location>
</feature>
<evidence type="ECO:0000256" key="3">
    <source>
        <dbReference type="ARBA" id="ARBA00023015"/>
    </source>
</evidence>
<dbReference type="Proteomes" id="UP001432027">
    <property type="component" value="Unassembled WGS sequence"/>
</dbReference>
<dbReference type="CDD" id="cd08050">
    <property type="entry name" value="TAF6C"/>
    <property type="match status" value="1"/>
</dbReference>
<feature type="compositionally biased region" description="Basic and acidic residues" evidence="7">
    <location>
        <begin position="198"/>
        <end position="209"/>
    </location>
</feature>
<dbReference type="Gene3D" id="1.10.20.10">
    <property type="entry name" value="Histone, subunit A"/>
    <property type="match status" value="1"/>
</dbReference>
<dbReference type="SMART" id="SM00803">
    <property type="entry name" value="TAF"/>
    <property type="match status" value="1"/>
</dbReference>
<sequence length="588" mass="64048">MDGSFDDMSAIPGTSTQATPPATPPNPELRRIYGVQYPDADFVQRTGAVSGVSATVMDDKVAGQVADAIRNHLKEVIKEAARFAVHGRRTRLIPQDLDDALRLMGFQPLYGIRTSHGEPFRFAGSAGKELVLRDEGVVELTPIMHAAPPRMPLEPQLKPHWLVIDGVQPAVPENPVPPVPLDLLTGGGGAGAGGGSGSREERGGGERTDGGGMARTLTTHSLSLEQQVFFKEIVESVIGHDSDKRSEALHCLQTDRGLQSMAPRFVLTIVEGVRTNIGCRNLHCLQQLLLMTHALMNNRSVNMNRVVHDLLPAILSCCVARRISARPALDNHWAVREAAAKLVARMCNATDTGVLRTRVSHLFMKAFGGEKTGRRSSLASLYGAMFGLSELGLETVRTLIVPRAPWIHDECQKAMIKEEEGGEKEEKKCFTQNSRDPSAMEDESSQDESGMDTQNDEKKGAGKMMDLITSILIKYVRATRPAGLRDLSDYTEQLGGFANAVYKETVTDMPSRPLTSSSSSSSHQLPRPLPPPRPSSSSTSSMQRVSVMQTPRGRPYGYGGSTPGYRPVSGQQQRPPGHSQYPPQQRYM</sequence>
<dbReference type="GO" id="GO:0046695">
    <property type="term" value="C:SLIK (SAGA-like) complex"/>
    <property type="evidence" value="ECO:0007669"/>
    <property type="project" value="InterPro"/>
</dbReference>
<dbReference type="GO" id="GO:0000124">
    <property type="term" value="C:SAGA complex"/>
    <property type="evidence" value="ECO:0007669"/>
    <property type="project" value="InterPro"/>
</dbReference>
<reference evidence="9" key="1">
    <citation type="submission" date="2023-10" db="EMBL/GenBank/DDBJ databases">
        <title>Genome assembly of Pristionchus species.</title>
        <authorList>
            <person name="Yoshida K."/>
            <person name="Sommer R.J."/>
        </authorList>
    </citation>
    <scope>NUCLEOTIDE SEQUENCE</scope>
    <source>
        <strain evidence="9">RS0144</strain>
    </source>
</reference>
<protein>
    <recommendedName>
        <fullName evidence="6">Transcription initiation factor TFIID subunit 6</fullName>
    </recommendedName>
</protein>
<feature type="region of interest" description="Disordered" evidence="7">
    <location>
        <begin position="509"/>
        <end position="588"/>
    </location>
</feature>
<comment type="similarity">
    <text evidence="2">Belongs to the TAF6 family.</text>
</comment>
<proteinExistence type="inferred from homology"/>
<name>A0AAV5UE17_9BILA</name>
<gene>
    <name evidence="9" type="ORF">PENTCL1PPCAC_27368</name>
</gene>
<dbReference type="InterPro" id="IPR037796">
    <property type="entry name" value="TAF6"/>
</dbReference>
<evidence type="ECO:0000313" key="9">
    <source>
        <dbReference type="EMBL" id="GMT05194.1"/>
    </source>
</evidence>
<comment type="caution">
    <text evidence="9">The sequence shown here is derived from an EMBL/GenBank/DDBJ whole genome shotgun (WGS) entry which is preliminary data.</text>
</comment>
<evidence type="ECO:0000256" key="7">
    <source>
        <dbReference type="SAM" id="MobiDB-lite"/>
    </source>
</evidence>
<dbReference type="GO" id="GO:0005669">
    <property type="term" value="C:transcription factor TFIID complex"/>
    <property type="evidence" value="ECO:0007669"/>
    <property type="project" value="InterPro"/>
</dbReference>
<keyword evidence="3" id="KW-0805">Transcription regulation</keyword>
<dbReference type="SUPFAM" id="SSF47113">
    <property type="entry name" value="Histone-fold"/>
    <property type="match status" value="1"/>
</dbReference>
<keyword evidence="10" id="KW-1185">Reference proteome</keyword>
<feature type="compositionally biased region" description="Basic and acidic residues" evidence="7">
    <location>
        <begin position="417"/>
        <end position="429"/>
    </location>
</feature>
<feature type="compositionally biased region" description="Low complexity" evidence="7">
    <location>
        <begin position="510"/>
        <end position="526"/>
    </location>
</feature>
<feature type="region of interest" description="Disordered" evidence="7">
    <location>
        <begin position="1"/>
        <end position="27"/>
    </location>
</feature>
<dbReference type="EMBL" id="BTSX01000006">
    <property type="protein sequence ID" value="GMT05194.1"/>
    <property type="molecule type" value="Genomic_DNA"/>
</dbReference>
<dbReference type="Pfam" id="PF02969">
    <property type="entry name" value="TAF"/>
    <property type="match status" value="1"/>
</dbReference>
<keyword evidence="4" id="KW-0804">Transcription</keyword>
<dbReference type="GO" id="GO:0016251">
    <property type="term" value="F:RNA polymerase II general transcription initiation factor activity"/>
    <property type="evidence" value="ECO:0007669"/>
    <property type="project" value="InterPro"/>
</dbReference>
<comment type="subcellular location">
    <subcellularLocation>
        <location evidence="1">Nucleus</location>
    </subcellularLocation>
</comment>
<dbReference type="GO" id="GO:0051123">
    <property type="term" value="P:RNA polymerase II preinitiation complex assembly"/>
    <property type="evidence" value="ECO:0007669"/>
    <property type="project" value="TreeGrafter"/>
</dbReference>
<feature type="compositionally biased region" description="Acidic residues" evidence="7">
    <location>
        <begin position="439"/>
        <end position="450"/>
    </location>
</feature>
<dbReference type="Gene3D" id="1.25.40.770">
    <property type="entry name" value="TAF6, C-terminal HEAT repeat domain"/>
    <property type="match status" value="1"/>
</dbReference>
<dbReference type="FunFam" id="1.25.40.770:FF:000001">
    <property type="entry name" value="Transcription initiation factor TFIID subunit 6"/>
    <property type="match status" value="1"/>
</dbReference>